<accession>A0A7W5ZID2</accession>
<dbReference type="Pfam" id="PF06439">
    <property type="entry name" value="3keto-disac_hyd"/>
    <property type="match status" value="1"/>
</dbReference>
<evidence type="ECO:0000313" key="4">
    <source>
        <dbReference type="Proteomes" id="UP000541352"/>
    </source>
</evidence>
<evidence type="ECO:0000259" key="2">
    <source>
        <dbReference type="Pfam" id="PF06439"/>
    </source>
</evidence>
<protein>
    <recommendedName>
        <fullName evidence="2">3-keto-alpha-glucoside-1,2-lyase/3-keto-2-hydroxy-glucal hydratase domain-containing protein</fullName>
    </recommendedName>
</protein>
<reference evidence="3 4" key="1">
    <citation type="submission" date="2020-08" db="EMBL/GenBank/DDBJ databases">
        <title>Genomic Encyclopedia of Type Strains, Phase IV (KMG-IV): sequencing the most valuable type-strain genomes for metagenomic binning, comparative biology and taxonomic classification.</title>
        <authorList>
            <person name="Goeker M."/>
        </authorList>
    </citation>
    <scope>NUCLEOTIDE SEQUENCE [LARGE SCALE GENOMIC DNA]</scope>
    <source>
        <strain evidence="3 4">DSM 17976</strain>
    </source>
</reference>
<evidence type="ECO:0000313" key="3">
    <source>
        <dbReference type="EMBL" id="MBB3837398.1"/>
    </source>
</evidence>
<dbReference type="RefSeq" id="WP_183972120.1">
    <property type="nucleotide sequence ID" value="NZ_JACIBY010000002.1"/>
</dbReference>
<evidence type="ECO:0000256" key="1">
    <source>
        <dbReference type="SAM" id="SignalP"/>
    </source>
</evidence>
<proteinExistence type="predicted"/>
<keyword evidence="1" id="KW-0732">Signal</keyword>
<dbReference type="Gene3D" id="2.60.120.560">
    <property type="entry name" value="Exo-inulinase, domain 1"/>
    <property type="match status" value="1"/>
</dbReference>
<organism evidence="3 4">
    <name type="scientific">Runella defluvii</name>
    <dbReference type="NCBI Taxonomy" id="370973"/>
    <lineage>
        <taxon>Bacteria</taxon>
        <taxon>Pseudomonadati</taxon>
        <taxon>Bacteroidota</taxon>
        <taxon>Cytophagia</taxon>
        <taxon>Cytophagales</taxon>
        <taxon>Spirosomataceae</taxon>
        <taxon>Runella</taxon>
    </lineage>
</organism>
<feature type="domain" description="3-keto-alpha-glucoside-1,2-lyase/3-keto-2-hydroxy-glucal hydratase" evidence="2">
    <location>
        <begin position="27"/>
        <end position="227"/>
    </location>
</feature>
<keyword evidence="4" id="KW-1185">Reference proteome</keyword>
<name>A0A7W5ZID2_9BACT</name>
<dbReference type="EMBL" id="JACIBY010000002">
    <property type="protein sequence ID" value="MBB3837398.1"/>
    <property type="molecule type" value="Genomic_DNA"/>
</dbReference>
<feature type="chain" id="PRO_5031162030" description="3-keto-alpha-glucoside-1,2-lyase/3-keto-2-hydroxy-glucal hydratase domain-containing protein" evidence="1">
    <location>
        <begin position="22"/>
        <end position="229"/>
    </location>
</feature>
<dbReference type="Proteomes" id="UP000541352">
    <property type="component" value="Unassembled WGS sequence"/>
</dbReference>
<sequence>MKKSRIVLFLSLLIVGGTAQATKPGPWKNLFDGKTTKGWHTYGKQGVTGWMVMDGSLMTHGKSGDLVTDEEFESFELEFEFKIPAKMNSGVMYKVIEDPKHPPYYSGPEFQVIDDEGYPPFNDNGKMVKINDKQKTGANYDMQAPSKWVAKPAGQWNKAKIVIDGNHIEHWVNGVKVVEYEYGGDAWKAQLAKSKFTKWAYATPHAKGKIALQDHGDEVWYKNMRIRKL</sequence>
<feature type="signal peptide" evidence="1">
    <location>
        <begin position="1"/>
        <end position="21"/>
    </location>
</feature>
<gene>
    <name evidence="3" type="ORF">FHS57_001392</name>
</gene>
<dbReference type="GO" id="GO:0016787">
    <property type="term" value="F:hydrolase activity"/>
    <property type="evidence" value="ECO:0007669"/>
    <property type="project" value="InterPro"/>
</dbReference>
<dbReference type="AlphaFoldDB" id="A0A7W5ZID2"/>
<comment type="caution">
    <text evidence="3">The sequence shown here is derived from an EMBL/GenBank/DDBJ whole genome shotgun (WGS) entry which is preliminary data.</text>
</comment>
<dbReference type="InterPro" id="IPR010496">
    <property type="entry name" value="AL/BT2_dom"/>
</dbReference>